<sequence length="920" mass="105107">MYKQPQKALPDTTLNENPNGDHLHRLEHSKDMSLALRNWKRTRRNMELHLNDLSRAKKEWKSNPEDRTKAAQYLKACTDRYMMQIKRLKHHARCAEIAREFFDALDQSLRSNDQKSWSKVKDYATRLELDVQQAKKNTTLFRTEMDIMKAKVQATQPIEDTREEQTQERTLAPQPEGSSTTSAKNEPKESAENSPDFDPNIAAQILENSSTNTAKRRAKKRRDRSLGSKEDTVAPKLESSSTESAKSEPKGPVEASPDSDQSVAVHVLGSASTEPANRRAKEPSDRALDSQQDAVVAESESSSTESAEAKANEPIKLTLDPSQNIVEQILKNCSQNSPQPPQAGPGSVPEDAGRESLKHVAKFVEAKHEGTLSLPESKLVALDAPLPPVPGVSFGLDRVLFNPGVYHLRDPRSRVYNFDPYLGEIMPVSEFDYTTLKPYITSSKDVLALQMAEKHKKKYYGSSSSMTSVLAHFHYLLSSWRPINVRQISMGFPDEMRAFTRILRAPTAMFLRYKEKEDSYAIDADKEYDSANILTNLGKSMEKLLTLPKEDFERYRRSNPNKITPEEESAVPESYHYTAAGKFMMRSQLDAYDPRLPGTGMYDLKTRAVTSIRMDVTNHENGVGYEIRNLYGNFESYEREYFDMMRAAFLKYSLQVRIGRMDGIFVAYHNIARIFGFQYISLPEMDLSLHGQTDTTLGDREFEFSLGLWEEIMDRATAKFPKQSLRFHFETRQGSRPFMYIFAEPVTDKQIHDIQTRNQAQIDAFNERLFNPDQSRSQVMDLGAAPPAEDTPDVEEASAAGDDKPNDPLMAMTLLIQNRVNDQVVPCPENITRFDKWEVSYELNELAEDQGRTLLHLLKKRRRDTWNRVEEAEGDSSPDRSAFLRMLQKYVRKGRSFREREELKDSREGIVWYEDSKKSA</sequence>
<reference evidence="3" key="1">
    <citation type="submission" date="2021-07" db="EMBL/GenBank/DDBJ databases">
        <authorList>
            <person name="Branca A.L. A."/>
        </authorList>
    </citation>
    <scope>NUCLEOTIDE SEQUENCE</scope>
</reference>
<protein>
    <recommendedName>
        <fullName evidence="5">Mitochondrial mRNA processing protein PET127</fullName>
    </recommendedName>
</protein>
<evidence type="ECO:0000313" key="3">
    <source>
        <dbReference type="EMBL" id="CAG8085699.1"/>
    </source>
</evidence>
<accession>A0A9W4MR82</accession>
<dbReference type="PANTHER" id="PTHR31014">
    <property type="entry name" value="MITOCHONDRIAL TRANSLATION SYSTEM COMPONENT PET127-RELATED"/>
    <property type="match status" value="1"/>
</dbReference>
<feature type="region of interest" description="Disordered" evidence="2">
    <location>
        <begin position="333"/>
        <end position="355"/>
    </location>
</feature>
<dbReference type="PANTHER" id="PTHR31014:SF0">
    <property type="entry name" value="MITOCHONDRIAL TRANSLATION SYSTEM COMPONENT PET127-RELATED"/>
    <property type="match status" value="1"/>
</dbReference>
<organism evidence="3 4">
    <name type="scientific">Penicillium olsonii</name>
    <dbReference type="NCBI Taxonomy" id="99116"/>
    <lineage>
        <taxon>Eukaryota</taxon>
        <taxon>Fungi</taxon>
        <taxon>Dikarya</taxon>
        <taxon>Ascomycota</taxon>
        <taxon>Pezizomycotina</taxon>
        <taxon>Eurotiomycetes</taxon>
        <taxon>Eurotiomycetidae</taxon>
        <taxon>Eurotiales</taxon>
        <taxon>Aspergillaceae</taxon>
        <taxon>Penicillium</taxon>
    </lineage>
</organism>
<dbReference type="GO" id="GO:0005740">
    <property type="term" value="C:mitochondrial envelope"/>
    <property type="evidence" value="ECO:0007669"/>
    <property type="project" value="TreeGrafter"/>
</dbReference>
<evidence type="ECO:0008006" key="5">
    <source>
        <dbReference type="Google" id="ProtNLM"/>
    </source>
</evidence>
<dbReference type="OrthoDB" id="10249045at2759"/>
<dbReference type="Pfam" id="PF08634">
    <property type="entry name" value="Pet127"/>
    <property type="match status" value="1"/>
</dbReference>
<dbReference type="AlphaFoldDB" id="A0A9W4MR82"/>
<feature type="compositionally biased region" description="Basic and acidic residues" evidence="2">
    <location>
        <begin position="224"/>
        <end position="233"/>
    </location>
</feature>
<evidence type="ECO:0000313" key="4">
    <source>
        <dbReference type="Proteomes" id="UP001153618"/>
    </source>
</evidence>
<feature type="region of interest" description="Disordered" evidence="2">
    <location>
        <begin position="783"/>
        <end position="806"/>
    </location>
</feature>
<comment type="caution">
    <text evidence="3">The sequence shown here is derived from an EMBL/GenBank/DDBJ whole genome shotgun (WGS) entry which is preliminary data.</text>
</comment>
<dbReference type="Proteomes" id="UP001153618">
    <property type="component" value="Unassembled WGS sequence"/>
</dbReference>
<feature type="region of interest" description="Disordered" evidence="2">
    <location>
        <begin position="1"/>
        <end position="24"/>
    </location>
</feature>
<evidence type="ECO:0000256" key="1">
    <source>
        <dbReference type="SAM" id="Coils"/>
    </source>
</evidence>
<gene>
    <name evidence="3" type="ORF">POLS_LOCUS4240</name>
</gene>
<dbReference type="InterPro" id="IPR013943">
    <property type="entry name" value="Pet127"/>
</dbReference>
<proteinExistence type="predicted"/>
<keyword evidence="4" id="KW-1185">Reference proteome</keyword>
<feature type="coiled-coil region" evidence="1">
    <location>
        <begin position="36"/>
        <end position="63"/>
    </location>
</feature>
<feature type="compositionally biased region" description="Low complexity" evidence="2">
    <location>
        <begin position="294"/>
        <end position="306"/>
    </location>
</feature>
<keyword evidence="1" id="KW-0175">Coiled coil</keyword>
<name>A0A9W4MR82_PENOL</name>
<evidence type="ECO:0000256" key="2">
    <source>
        <dbReference type="SAM" id="MobiDB-lite"/>
    </source>
</evidence>
<feature type="compositionally biased region" description="Basic residues" evidence="2">
    <location>
        <begin position="214"/>
        <end position="223"/>
    </location>
</feature>
<dbReference type="EMBL" id="CAJVOS010000021">
    <property type="protein sequence ID" value="CAG8085699.1"/>
    <property type="molecule type" value="Genomic_DNA"/>
</dbReference>
<feature type="region of interest" description="Disordered" evidence="2">
    <location>
        <begin position="152"/>
        <end position="320"/>
    </location>
</feature>
<dbReference type="GO" id="GO:0000964">
    <property type="term" value="P:mitochondrial RNA 5'-end processing"/>
    <property type="evidence" value="ECO:0007669"/>
    <property type="project" value="TreeGrafter"/>
</dbReference>
<feature type="compositionally biased region" description="Basic and acidic residues" evidence="2">
    <location>
        <begin position="276"/>
        <end position="288"/>
    </location>
</feature>